<evidence type="ECO:0000313" key="4">
    <source>
        <dbReference type="EMBL" id="KAA6184024.1"/>
    </source>
</evidence>
<dbReference type="InterPro" id="IPR036280">
    <property type="entry name" value="Multihaem_cyt_sf"/>
</dbReference>
<reference evidence="4 5" key="1">
    <citation type="submission" date="2019-09" db="EMBL/GenBank/DDBJ databases">
        <title>Whole-genome sequence of the purple sulfur bacterium Thiohalocapsa marina DSM 19078.</title>
        <authorList>
            <person name="Kyndt J.A."/>
            <person name="Meyer T.E."/>
        </authorList>
    </citation>
    <scope>NUCLEOTIDE SEQUENCE [LARGE SCALE GENOMIC DNA]</scope>
    <source>
        <strain evidence="4 5">DSM 19078</strain>
    </source>
</reference>
<feature type="chain" id="PRO_5024368299" evidence="2">
    <location>
        <begin position="28"/>
        <end position="515"/>
    </location>
</feature>
<dbReference type="Pfam" id="PF13435">
    <property type="entry name" value="Cytochrome_C554"/>
    <property type="match status" value="1"/>
</dbReference>
<evidence type="ECO:0000259" key="3">
    <source>
        <dbReference type="Pfam" id="PF13435"/>
    </source>
</evidence>
<comment type="caution">
    <text evidence="4">The sequence shown here is derived from an EMBL/GenBank/DDBJ whole genome shotgun (WGS) entry which is preliminary data.</text>
</comment>
<feature type="signal peptide" evidence="2">
    <location>
        <begin position="1"/>
        <end position="27"/>
    </location>
</feature>
<evidence type="ECO:0000256" key="1">
    <source>
        <dbReference type="SAM" id="MobiDB-lite"/>
    </source>
</evidence>
<dbReference type="AlphaFoldDB" id="A0A5M8FHX2"/>
<name>A0A5M8FHX2_9GAMM</name>
<feature type="region of interest" description="Disordered" evidence="1">
    <location>
        <begin position="25"/>
        <end position="59"/>
    </location>
</feature>
<dbReference type="EMBL" id="VWXX01000025">
    <property type="protein sequence ID" value="KAA6184024.1"/>
    <property type="molecule type" value="Genomic_DNA"/>
</dbReference>
<dbReference type="Proteomes" id="UP000322981">
    <property type="component" value="Unassembled WGS sequence"/>
</dbReference>
<keyword evidence="2" id="KW-0732">Signal</keyword>
<dbReference type="RefSeq" id="WP_150093993.1">
    <property type="nucleotide sequence ID" value="NZ_JBFUOH010000035.1"/>
</dbReference>
<dbReference type="SUPFAM" id="SSF48695">
    <property type="entry name" value="Multiheme cytochromes"/>
    <property type="match status" value="1"/>
</dbReference>
<feature type="domain" description="Cytochrome c-552/4" evidence="3">
    <location>
        <begin position="66"/>
        <end position="152"/>
    </location>
</feature>
<proteinExistence type="predicted"/>
<gene>
    <name evidence="4" type="ORF">F2Q65_13805</name>
</gene>
<protein>
    <submittedName>
        <fullName evidence="4">Cytochrome c family protein</fullName>
    </submittedName>
</protein>
<sequence>MALQIPRGTATAALVLALTAPWGIASADQPKPGKEADDERRFPPSYITTEGHRDVSPEEWTDPRICGQCHTYQYEGWNGSMHSNSFKDPVFQALWALAEKDDPDLRNHCGGCHTPIGVSTNSIEFHPERGLHGTFSAPPVAEMGVSCDVCHTISGNNLMDTAVLEHGNSSYVLDPGNVKRATLADASSTYHETAYSDHHAQSDFCGNCHNIFHPGNNFPIERTYDEWKYSIYAQNDIQCQDCHMMPVEVANRVADTLTRPEDLDLEGLDGFVGLGGPWRKLRHKHGFVGGNAVLTSVMGAKDSDRPEDLGRDGNYEEAVKRLQSVASLKVSVSNSNGPLHRVKVRVTNERAGHHLPTSLTEVREVWLEVVVTDDQGRELMRSGTLDADNELPPDTVVFNAHAVDENGEHTALPWKITRFTDVNTIPPKGYKYGKYYFNLPDDAKEIRVSAKLHYRSFSQHLADLLLGEDAITVPSVEMVSVEEIIPVESLHMAGVDGPQTAARTAVQTAADTAGH</sequence>
<dbReference type="Gene3D" id="1.10.1130.10">
    <property type="entry name" value="Flavocytochrome C3, Chain A"/>
    <property type="match status" value="1"/>
</dbReference>
<accession>A0A5M8FHX2</accession>
<evidence type="ECO:0000256" key="2">
    <source>
        <dbReference type="SAM" id="SignalP"/>
    </source>
</evidence>
<dbReference type="InterPro" id="IPR023155">
    <property type="entry name" value="Cyt_c-552/4"/>
</dbReference>
<evidence type="ECO:0000313" key="5">
    <source>
        <dbReference type="Proteomes" id="UP000322981"/>
    </source>
</evidence>
<keyword evidence="5" id="KW-1185">Reference proteome</keyword>
<feature type="compositionally biased region" description="Basic and acidic residues" evidence="1">
    <location>
        <begin position="31"/>
        <end position="42"/>
    </location>
</feature>
<organism evidence="4 5">
    <name type="scientific">Thiohalocapsa marina</name>
    <dbReference type="NCBI Taxonomy" id="424902"/>
    <lineage>
        <taxon>Bacteria</taxon>
        <taxon>Pseudomonadati</taxon>
        <taxon>Pseudomonadota</taxon>
        <taxon>Gammaproteobacteria</taxon>
        <taxon>Chromatiales</taxon>
        <taxon>Chromatiaceae</taxon>
        <taxon>Thiohalocapsa</taxon>
    </lineage>
</organism>
<dbReference type="OrthoDB" id="9814800at2"/>